<accession>A0A6P1M8I2</accession>
<sequence>MKLKWLICGIAVVLLSGCAGIYMSGWTGPTATVVYIQDTGKEHFFSVITGEVIPETDIDSFAGESFSSRHGVVQSTAVYAYESEQFSDHPALLGSCGKAPLSKTVKAGVPLRNLYRTRYQTSARHSYQCQFTTSVFTPETGKKYEVVVEPIDGVEVYELSGTKRIRLDNVSRGPEGTRF</sequence>
<evidence type="ECO:0008006" key="3">
    <source>
        <dbReference type="Google" id="ProtNLM"/>
    </source>
</evidence>
<dbReference type="KEGG" id="taer:GT409_07880"/>
<name>A0A6P1M8I2_9BACT</name>
<proteinExistence type="predicted"/>
<protein>
    <recommendedName>
        <fullName evidence="3">Lipoprotein</fullName>
    </recommendedName>
</protein>
<dbReference type="RefSeq" id="WP_160628555.1">
    <property type="nucleotide sequence ID" value="NZ_CP047593.1"/>
</dbReference>
<dbReference type="AlphaFoldDB" id="A0A6P1M8I2"/>
<dbReference type="EMBL" id="CP047593">
    <property type="protein sequence ID" value="QHI69373.1"/>
    <property type="molecule type" value="Genomic_DNA"/>
</dbReference>
<evidence type="ECO:0000313" key="2">
    <source>
        <dbReference type="Proteomes" id="UP000464954"/>
    </source>
</evidence>
<keyword evidence="2" id="KW-1185">Reference proteome</keyword>
<evidence type="ECO:0000313" key="1">
    <source>
        <dbReference type="EMBL" id="QHI69373.1"/>
    </source>
</evidence>
<gene>
    <name evidence="1" type="ORF">GT409_07880</name>
</gene>
<dbReference type="Proteomes" id="UP000464954">
    <property type="component" value="Chromosome"/>
</dbReference>
<organism evidence="1 2">
    <name type="scientific">Tichowtungia aerotolerans</name>
    <dbReference type="NCBI Taxonomy" id="2697043"/>
    <lineage>
        <taxon>Bacteria</taxon>
        <taxon>Pseudomonadati</taxon>
        <taxon>Kiritimatiellota</taxon>
        <taxon>Tichowtungiia</taxon>
        <taxon>Tichowtungiales</taxon>
        <taxon>Tichowtungiaceae</taxon>
        <taxon>Tichowtungia</taxon>
    </lineage>
</organism>
<reference evidence="1 2" key="1">
    <citation type="submission" date="2020-01" db="EMBL/GenBank/DDBJ databases">
        <title>Ponticoccus aerotolerans gen. nov., sp. nov., an anaerobic bacterium and proposal of Ponticoccusceae fam. nov., Ponticoccusles ord. nov. and Ponticoccuse classis nov. in the phylum Kiritimatiellaeota.</title>
        <authorList>
            <person name="Zhou L.Y."/>
            <person name="Du Z.J."/>
        </authorList>
    </citation>
    <scope>NUCLEOTIDE SEQUENCE [LARGE SCALE GENOMIC DNA]</scope>
    <source>
        <strain evidence="1 2">S-5007</strain>
    </source>
</reference>
<dbReference type="PROSITE" id="PS51257">
    <property type="entry name" value="PROKAR_LIPOPROTEIN"/>
    <property type="match status" value="1"/>
</dbReference>